<name>A0ACC1R972_9HYPO</name>
<evidence type="ECO:0000313" key="1">
    <source>
        <dbReference type="EMBL" id="KAJ3498948.1"/>
    </source>
</evidence>
<protein>
    <submittedName>
        <fullName evidence="1">Uncharacterized protein</fullName>
    </submittedName>
</protein>
<proteinExistence type="predicted"/>
<gene>
    <name evidence="1" type="ORF">NLG97_g710</name>
</gene>
<dbReference type="Proteomes" id="UP001148737">
    <property type="component" value="Unassembled WGS sequence"/>
</dbReference>
<reference evidence="1" key="1">
    <citation type="submission" date="2022-07" db="EMBL/GenBank/DDBJ databases">
        <title>Genome Sequence of Lecanicillium saksenae.</title>
        <authorList>
            <person name="Buettner E."/>
        </authorList>
    </citation>
    <scope>NUCLEOTIDE SEQUENCE</scope>
    <source>
        <strain evidence="1">VT-O1</strain>
    </source>
</reference>
<keyword evidence="2" id="KW-1185">Reference proteome</keyword>
<evidence type="ECO:0000313" key="2">
    <source>
        <dbReference type="Proteomes" id="UP001148737"/>
    </source>
</evidence>
<organism evidence="1 2">
    <name type="scientific">Lecanicillium saksenae</name>
    <dbReference type="NCBI Taxonomy" id="468837"/>
    <lineage>
        <taxon>Eukaryota</taxon>
        <taxon>Fungi</taxon>
        <taxon>Dikarya</taxon>
        <taxon>Ascomycota</taxon>
        <taxon>Pezizomycotina</taxon>
        <taxon>Sordariomycetes</taxon>
        <taxon>Hypocreomycetidae</taxon>
        <taxon>Hypocreales</taxon>
        <taxon>Cordycipitaceae</taxon>
        <taxon>Lecanicillium</taxon>
    </lineage>
</organism>
<comment type="caution">
    <text evidence="1">The sequence shown here is derived from an EMBL/GenBank/DDBJ whole genome shotgun (WGS) entry which is preliminary data.</text>
</comment>
<accession>A0ACC1R972</accession>
<dbReference type="EMBL" id="JANAKD010000027">
    <property type="protein sequence ID" value="KAJ3498948.1"/>
    <property type="molecule type" value="Genomic_DNA"/>
</dbReference>
<sequence>MQTNSLLASVVVASGLAAAASQSHHTPVECTPPAVAYTSPVHTSPVHTSPVYTSPVYTPPVHTSSKTFQQYDTPSAPIAKPAEYTTSSVHVSVAETHAPGCTTSNYPHQHTGMHTTTSSKHSTTGTSQMTRAATPTHSPVQSAANGVDAHGILIATVVAGFFFLL</sequence>